<evidence type="ECO:0000313" key="2">
    <source>
        <dbReference type="EMBL" id="RID94599.1"/>
    </source>
</evidence>
<evidence type="ECO:0000313" key="3">
    <source>
        <dbReference type="Proteomes" id="UP000094757"/>
    </source>
</evidence>
<dbReference type="Proteomes" id="UP000266262">
    <property type="component" value="Unassembled WGS sequence"/>
</dbReference>
<dbReference type="EMBL" id="CP017037">
    <property type="protein sequence ID" value="AOH39498.1"/>
    <property type="molecule type" value="Genomic_DNA"/>
</dbReference>
<reference evidence="1" key="2">
    <citation type="submission" date="2016-08" db="EMBL/GenBank/DDBJ databases">
        <authorList>
            <person name="Seilhamer J.J."/>
        </authorList>
    </citation>
    <scope>NUCLEOTIDE SEQUENCE [LARGE SCALE GENOMIC DNA]</scope>
    <source>
        <strain evidence="1">F0677</strain>
    </source>
</reference>
<dbReference type="Proteomes" id="UP000094757">
    <property type="component" value="Chromosome"/>
</dbReference>
<dbReference type="EMBL" id="QWKU01000001">
    <property type="protein sequence ID" value="RID94599.1"/>
    <property type="molecule type" value="Genomic_DNA"/>
</dbReference>
<keyword evidence="4" id="KW-1185">Reference proteome</keyword>
<evidence type="ECO:0000313" key="4">
    <source>
        <dbReference type="Proteomes" id="UP000266262"/>
    </source>
</evidence>
<dbReference type="RefSeq" id="WP_022513773.1">
    <property type="nucleotide sequence ID" value="NZ_CP017037.1"/>
</dbReference>
<dbReference type="InterPro" id="IPR021321">
    <property type="entry name" value="DUF2922"/>
</dbReference>
<evidence type="ECO:0000313" key="1">
    <source>
        <dbReference type="EMBL" id="AOH39498.1"/>
    </source>
</evidence>
<name>A0A1B3WEV6_9FIRM</name>
<dbReference type="Pfam" id="PF11148">
    <property type="entry name" value="DUF2922"/>
    <property type="match status" value="1"/>
</dbReference>
<reference evidence="3" key="1">
    <citation type="submission" date="2016-08" db="EMBL/GenBank/DDBJ databases">
        <authorList>
            <person name="Holder M.E."/>
            <person name="Ajami N.J."/>
            <person name="Petrosino J.F."/>
        </authorList>
    </citation>
    <scope>NUCLEOTIDE SEQUENCE [LARGE SCALE GENOMIC DNA]</scope>
    <source>
        <strain evidence="3">F0677</strain>
    </source>
</reference>
<organism evidence="1 3">
    <name type="scientific">Dialister pneumosintes</name>
    <dbReference type="NCBI Taxonomy" id="39950"/>
    <lineage>
        <taxon>Bacteria</taxon>
        <taxon>Bacillati</taxon>
        <taxon>Bacillota</taxon>
        <taxon>Negativicutes</taxon>
        <taxon>Veillonellales</taxon>
        <taxon>Veillonellaceae</taxon>
        <taxon>Dialister</taxon>
    </lineage>
</organism>
<dbReference type="KEGG" id="dpn:BCB69_05815"/>
<dbReference type="AlphaFoldDB" id="A0A1B3WEV6"/>
<accession>A0A1B3WEV6</accession>
<proteinExistence type="predicted"/>
<gene>
    <name evidence="1" type="ORF">BCB69_05815</name>
    <name evidence="2" type="ORF">DX915_03585</name>
</gene>
<dbReference type="STRING" id="39950.BCB69_05815"/>
<reference evidence="2 4" key="3">
    <citation type="submission" date="2018-08" db="EMBL/GenBank/DDBJ databases">
        <title>Draft genome sequence of Dialister pneumosintes KCOM 1685.</title>
        <authorList>
            <person name="Kook J.-K."/>
            <person name="Park S.-N."/>
            <person name="Lim Y.K."/>
        </authorList>
    </citation>
    <scope>NUCLEOTIDE SEQUENCE [LARGE SCALE GENOMIC DNA]</scope>
    <source>
        <strain evidence="2 4">KCOM 1685</strain>
    </source>
</reference>
<sequence>MMEVKKLRMVFNTNDQGTLAIDVPNPREELTLVDVQNGANQIIPVLMTTKGVKANDLKRALIITTKEEELK</sequence>
<protein>
    <submittedName>
        <fullName evidence="2">DUF2922 domain-containing protein</fullName>
    </submittedName>
</protein>